<feature type="transmembrane region" description="Helical" evidence="5">
    <location>
        <begin position="356"/>
        <end position="377"/>
    </location>
</feature>
<keyword evidence="8" id="KW-1185">Reference proteome</keyword>
<dbReference type="AlphaFoldDB" id="A0A5M6J1L8"/>
<dbReference type="PANTHER" id="PTHR23539">
    <property type="entry name" value="MFS TRANSPORTER"/>
    <property type="match status" value="1"/>
</dbReference>
<dbReference type="Proteomes" id="UP000325255">
    <property type="component" value="Unassembled WGS sequence"/>
</dbReference>
<proteinExistence type="predicted"/>
<keyword evidence="3 5" id="KW-0472">Membrane</keyword>
<dbReference type="GO" id="GO:0022857">
    <property type="term" value="F:transmembrane transporter activity"/>
    <property type="evidence" value="ECO:0007669"/>
    <property type="project" value="InterPro"/>
</dbReference>
<feature type="transmembrane region" description="Helical" evidence="5">
    <location>
        <begin position="492"/>
        <end position="511"/>
    </location>
</feature>
<evidence type="ECO:0000256" key="3">
    <source>
        <dbReference type="ARBA" id="ARBA00023136"/>
    </source>
</evidence>
<feature type="compositionally biased region" description="Basic and acidic residues" evidence="4">
    <location>
        <begin position="139"/>
        <end position="149"/>
    </location>
</feature>
<protein>
    <submittedName>
        <fullName evidence="7">MFS transporter</fullName>
    </submittedName>
</protein>
<comment type="caution">
    <text evidence="7">The sequence shown here is derived from an EMBL/GenBank/DDBJ whole genome shotgun (WGS) entry which is preliminary data.</text>
</comment>
<dbReference type="EMBL" id="VWPK01000002">
    <property type="protein sequence ID" value="KAA5614411.1"/>
    <property type="molecule type" value="Genomic_DNA"/>
</dbReference>
<evidence type="ECO:0000313" key="7">
    <source>
        <dbReference type="EMBL" id="KAA5614411.1"/>
    </source>
</evidence>
<feature type="transmembrane region" description="Helical" evidence="5">
    <location>
        <begin position="233"/>
        <end position="251"/>
    </location>
</feature>
<feature type="transmembrane region" description="Helical" evidence="5">
    <location>
        <begin position="318"/>
        <end position="344"/>
    </location>
</feature>
<feature type="transmembrane region" description="Helical" evidence="5">
    <location>
        <begin position="614"/>
        <end position="635"/>
    </location>
</feature>
<dbReference type="InterPro" id="IPR020846">
    <property type="entry name" value="MFS_dom"/>
</dbReference>
<feature type="compositionally biased region" description="Pro residues" evidence="4">
    <location>
        <begin position="166"/>
        <end position="186"/>
    </location>
</feature>
<feature type="transmembrane region" description="Helical" evidence="5">
    <location>
        <begin position="523"/>
        <end position="541"/>
    </location>
</feature>
<dbReference type="Pfam" id="PF07690">
    <property type="entry name" value="MFS_1"/>
    <property type="match status" value="2"/>
</dbReference>
<dbReference type="InterPro" id="IPR011701">
    <property type="entry name" value="MFS"/>
</dbReference>
<keyword evidence="1 5" id="KW-0812">Transmembrane</keyword>
<dbReference type="OrthoDB" id="9812574at2"/>
<evidence type="ECO:0000256" key="2">
    <source>
        <dbReference type="ARBA" id="ARBA00022989"/>
    </source>
</evidence>
<feature type="transmembrane region" description="Helical" evidence="5">
    <location>
        <begin position="263"/>
        <end position="285"/>
    </location>
</feature>
<evidence type="ECO:0000313" key="8">
    <source>
        <dbReference type="Proteomes" id="UP000325255"/>
    </source>
</evidence>
<evidence type="ECO:0000256" key="4">
    <source>
        <dbReference type="SAM" id="MobiDB-lite"/>
    </source>
</evidence>
<dbReference type="SUPFAM" id="SSF103473">
    <property type="entry name" value="MFS general substrate transporter"/>
    <property type="match status" value="1"/>
</dbReference>
<feature type="region of interest" description="Disordered" evidence="4">
    <location>
        <begin position="643"/>
        <end position="662"/>
    </location>
</feature>
<feature type="region of interest" description="Disordered" evidence="4">
    <location>
        <begin position="138"/>
        <end position="198"/>
    </location>
</feature>
<dbReference type="PROSITE" id="PS50850">
    <property type="entry name" value="MFS"/>
    <property type="match status" value="1"/>
</dbReference>
<name>A0A5M6J1L8_9PROT</name>
<feature type="transmembrane region" description="Helical" evidence="5">
    <location>
        <begin position="292"/>
        <end position="312"/>
    </location>
</feature>
<reference evidence="7 8" key="1">
    <citation type="submission" date="2019-09" db="EMBL/GenBank/DDBJ databases">
        <title>Genome sequence of Rhodovastum atsumiense, a diverse member of the Acetobacteraceae family of non-sulfur purple photosynthetic bacteria.</title>
        <authorList>
            <person name="Meyer T."/>
            <person name="Kyndt J."/>
        </authorList>
    </citation>
    <scope>NUCLEOTIDE SEQUENCE [LARGE SCALE GENOMIC DNA]</scope>
    <source>
        <strain evidence="7 8">DSM 21279</strain>
    </source>
</reference>
<feature type="transmembrane region" description="Helical" evidence="5">
    <location>
        <begin position="553"/>
        <end position="573"/>
    </location>
</feature>
<evidence type="ECO:0000256" key="5">
    <source>
        <dbReference type="SAM" id="Phobius"/>
    </source>
</evidence>
<evidence type="ECO:0000256" key="1">
    <source>
        <dbReference type="ARBA" id="ARBA00022692"/>
    </source>
</evidence>
<feature type="transmembrane region" description="Helical" evidence="5">
    <location>
        <begin position="440"/>
        <end position="465"/>
    </location>
</feature>
<sequence length="662" mass="68410">MPRAGGGHARSIKSWARSRFLQAVPARCARNITVAHMPPALDAESDNRSCPPWMKQALPLKDTVSNKTAPPHLFLEADQCATGTDAHRRHGALGAPAAFALASDSQRNPDFCLGGQLHRRASAGPDDVARWLTRQCRSGHRDGQHDGSRRLGASGACRPPARDPTAVPPRPLGISPPLPAAAPRPRAPCSRQAEAPVPAPVRRAPMSVALSRSVPTVVEVEPEVMTSLAGLNWLNFLVALMQTGFGAFLAVHLTTQGWSASEIGFVLSAGTVAAVASQVPAGLLVDWVPNKRAVVAAALLTLMSASLLIATMKLRLPVYAALILQGMAGSVLAPAIAAITLALARQEHLGERLGHNVRFAAMGSTVAAGIMGAVALWFSHQAIFLLAASCAPAALLTLQFIRPGAMAAARSRTSHRGALGGLGRGDAPTPARRVLRDRRLLIFAACVALFQVGNAALLPLAASAITRATTQAPELALATGGSGRVALLHDRLIDLVVPASIILPQILAALISPQLGRLAHHWARRPVLLIGFIVLPLRAALFACDGSPQMMVAYQALDGISAAVFGVMLPLVVADITHDHGRFNLGMGVVGLAVGLGAAVSTGTAGTLADASGAATAFLGLAAAGVAACVVVWLVMPETRLAPRSGAPEPDAPAPCLSPADG</sequence>
<feature type="compositionally biased region" description="Low complexity" evidence="4">
    <location>
        <begin position="187"/>
        <end position="198"/>
    </location>
</feature>
<feature type="transmembrane region" description="Helical" evidence="5">
    <location>
        <begin position="383"/>
        <end position="401"/>
    </location>
</feature>
<feature type="transmembrane region" description="Helical" evidence="5">
    <location>
        <begin position="585"/>
        <end position="608"/>
    </location>
</feature>
<keyword evidence="2 5" id="KW-1133">Transmembrane helix</keyword>
<feature type="domain" description="Major facilitator superfamily (MFS) profile" evidence="6">
    <location>
        <begin position="227"/>
        <end position="640"/>
    </location>
</feature>
<dbReference type="PANTHER" id="PTHR23539:SF1">
    <property type="entry name" value="MAJOR FACILITATOR SUPERFAMILY (MFS) PROFILE DOMAIN-CONTAINING PROTEIN"/>
    <property type="match status" value="1"/>
</dbReference>
<gene>
    <name evidence="7" type="ORF">F1189_02165</name>
</gene>
<organism evidence="7 8">
    <name type="scientific">Rhodovastum atsumiense</name>
    <dbReference type="NCBI Taxonomy" id="504468"/>
    <lineage>
        <taxon>Bacteria</taxon>
        <taxon>Pseudomonadati</taxon>
        <taxon>Pseudomonadota</taxon>
        <taxon>Alphaproteobacteria</taxon>
        <taxon>Acetobacterales</taxon>
        <taxon>Acetobacteraceae</taxon>
        <taxon>Rhodovastum</taxon>
    </lineage>
</organism>
<dbReference type="InterPro" id="IPR036259">
    <property type="entry name" value="MFS_trans_sf"/>
</dbReference>
<evidence type="ECO:0000259" key="6">
    <source>
        <dbReference type="PROSITE" id="PS50850"/>
    </source>
</evidence>
<dbReference type="Gene3D" id="1.20.1250.20">
    <property type="entry name" value="MFS general substrate transporter like domains"/>
    <property type="match status" value="2"/>
</dbReference>
<accession>A0A5M6J1L8</accession>